<reference evidence="11 12" key="1">
    <citation type="submission" date="2019-04" db="EMBL/GenBank/DDBJ databases">
        <title>The sequence and de novo assembly of Takifugu bimaculatus genome using PacBio and Hi-C technologies.</title>
        <authorList>
            <person name="Xu P."/>
            <person name="Liu B."/>
            <person name="Zhou Z."/>
        </authorList>
    </citation>
    <scope>NUCLEOTIDE SEQUENCE [LARGE SCALE GENOMIC DNA]</scope>
    <source>
        <strain evidence="11">TB-2018</strain>
        <tissue evidence="11">Muscle</tissue>
    </source>
</reference>
<dbReference type="InterPro" id="IPR027417">
    <property type="entry name" value="P-loop_NTPase"/>
</dbReference>
<keyword evidence="7 8" id="KW-0505">Motor protein</keyword>
<dbReference type="Pfam" id="PF00063">
    <property type="entry name" value="Myosin_head"/>
    <property type="match status" value="1"/>
</dbReference>
<protein>
    <recommendedName>
        <fullName evidence="13">Myosin motor domain-containing protein</fullName>
    </recommendedName>
</protein>
<keyword evidence="5" id="KW-0175">Coiled coil</keyword>
<dbReference type="GO" id="GO:0005096">
    <property type="term" value="F:GTPase activator activity"/>
    <property type="evidence" value="ECO:0007669"/>
    <property type="project" value="InterPro"/>
</dbReference>
<keyword evidence="2" id="KW-0963">Cytoplasm</keyword>
<keyword evidence="4 8" id="KW-0067">ATP-binding</keyword>
<dbReference type="SMART" id="SM00314">
    <property type="entry name" value="RA"/>
    <property type="match status" value="1"/>
</dbReference>
<dbReference type="GO" id="GO:0016459">
    <property type="term" value="C:myosin complex"/>
    <property type="evidence" value="ECO:0007669"/>
    <property type="project" value="UniProtKB-KW"/>
</dbReference>
<evidence type="ECO:0000256" key="3">
    <source>
        <dbReference type="ARBA" id="ARBA00022741"/>
    </source>
</evidence>
<dbReference type="GO" id="GO:0001726">
    <property type="term" value="C:ruffle"/>
    <property type="evidence" value="ECO:0007669"/>
    <property type="project" value="TreeGrafter"/>
</dbReference>
<accession>A0A4Z2C2G4</accession>
<dbReference type="InterPro" id="IPR046987">
    <property type="entry name" value="Myo9"/>
</dbReference>
<evidence type="ECO:0000256" key="6">
    <source>
        <dbReference type="ARBA" id="ARBA00023123"/>
    </source>
</evidence>
<feature type="domain" description="Myosin motor" evidence="10">
    <location>
        <begin position="123"/>
        <end position="268"/>
    </location>
</feature>
<dbReference type="Gene3D" id="3.40.850.10">
    <property type="entry name" value="Kinesin motor domain"/>
    <property type="match status" value="1"/>
</dbReference>
<evidence type="ECO:0000256" key="4">
    <source>
        <dbReference type="ARBA" id="ARBA00022840"/>
    </source>
</evidence>
<evidence type="ECO:0000313" key="12">
    <source>
        <dbReference type="Proteomes" id="UP000516260"/>
    </source>
</evidence>
<dbReference type="InterPro" id="IPR001609">
    <property type="entry name" value="Myosin_head_motor_dom-like"/>
</dbReference>
<dbReference type="PROSITE" id="PS51456">
    <property type="entry name" value="MYOSIN_MOTOR"/>
    <property type="match status" value="1"/>
</dbReference>
<dbReference type="SUPFAM" id="SSF52540">
    <property type="entry name" value="P-loop containing nucleoside triphosphate hydrolases"/>
    <property type="match status" value="1"/>
</dbReference>
<dbReference type="GO" id="GO:0005524">
    <property type="term" value="F:ATP binding"/>
    <property type="evidence" value="ECO:0007669"/>
    <property type="project" value="UniProtKB-UniRule"/>
</dbReference>
<dbReference type="Pfam" id="PF00788">
    <property type="entry name" value="RA"/>
    <property type="match status" value="1"/>
</dbReference>
<evidence type="ECO:0000256" key="7">
    <source>
        <dbReference type="ARBA" id="ARBA00023175"/>
    </source>
</evidence>
<evidence type="ECO:0008006" key="13">
    <source>
        <dbReference type="Google" id="ProtNLM"/>
    </source>
</evidence>
<evidence type="ECO:0000256" key="2">
    <source>
        <dbReference type="ARBA" id="ARBA00022490"/>
    </source>
</evidence>
<evidence type="ECO:0000259" key="10">
    <source>
        <dbReference type="PROSITE" id="PS51456"/>
    </source>
</evidence>
<dbReference type="InterPro" id="IPR000159">
    <property type="entry name" value="RA_dom"/>
</dbReference>
<dbReference type="EMBL" id="SWLE01000007">
    <property type="protein sequence ID" value="TNM98432.1"/>
    <property type="molecule type" value="Genomic_DNA"/>
</dbReference>
<comment type="caution">
    <text evidence="11">The sequence shown here is derived from an EMBL/GenBank/DDBJ whole genome shotgun (WGS) entry which is preliminary data.</text>
</comment>
<dbReference type="PRINTS" id="PR00193">
    <property type="entry name" value="MYOSINHEAVY"/>
</dbReference>
<dbReference type="GO" id="GO:0030048">
    <property type="term" value="P:actin filament-based movement"/>
    <property type="evidence" value="ECO:0007669"/>
    <property type="project" value="TreeGrafter"/>
</dbReference>
<keyword evidence="6 8" id="KW-0518">Myosin</keyword>
<dbReference type="PANTHER" id="PTHR46184:SF2">
    <property type="entry name" value="UNCONVENTIONAL MYOSIN-IXB"/>
    <property type="match status" value="1"/>
</dbReference>
<evidence type="ECO:0000256" key="1">
    <source>
        <dbReference type="ARBA" id="ARBA00004496"/>
    </source>
</evidence>
<evidence type="ECO:0000256" key="8">
    <source>
        <dbReference type="PROSITE-ProRule" id="PRU00782"/>
    </source>
</evidence>
<dbReference type="GO" id="GO:0051015">
    <property type="term" value="F:actin filament binding"/>
    <property type="evidence" value="ECO:0007669"/>
    <property type="project" value="TreeGrafter"/>
</dbReference>
<dbReference type="GO" id="GO:0035556">
    <property type="term" value="P:intracellular signal transduction"/>
    <property type="evidence" value="ECO:0007669"/>
    <property type="project" value="InterPro"/>
</dbReference>
<name>A0A4Z2C2G4_9TELE</name>
<dbReference type="PANTHER" id="PTHR46184">
    <property type="entry name" value="UNCONVENTIONAL MYOSIN-IXB-LIKE PROTEIN"/>
    <property type="match status" value="1"/>
</dbReference>
<dbReference type="InterPro" id="IPR029071">
    <property type="entry name" value="Ubiquitin-like_domsf"/>
</dbReference>
<evidence type="ECO:0000313" key="11">
    <source>
        <dbReference type="EMBL" id="TNM98432.1"/>
    </source>
</evidence>
<keyword evidence="8" id="KW-0009">Actin-binding</keyword>
<gene>
    <name evidence="11" type="ORF">fugu_014678</name>
</gene>
<proteinExistence type="inferred from homology"/>
<comment type="caution">
    <text evidence="8">Lacks conserved residue(s) required for the propagation of feature annotation.</text>
</comment>
<dbReference type="GO" id="GO:0000146">
    <property type="term" value="F:microfilament motor activity"/>
    <property type="evidence" value="ECO:0007669"/>
    <property type="project" value="InterPro"/>
</dbReference>
<dbReference type="PROSITE" id="PS50200">
    <property type="entry name" value="RA"/>
    <property type="match status" value="1"/>
</dbReference>
<keyword evidence="12" id="KW-1185">Reference proteome</keyword>
<dbReference type="GO" id="GO:0005737">
    <property type="term" value="C:cytoplasm"/>
    <property type="evidence" value="ECO:0007669"/>
    <property type="project" value="UniProtKB-SubCell"/>
</dbReference>
<dbReference type="SUPFAM" id="SSF54236">
    <property type="entry name" value="Ubiquitin-like"/>
    <property type="match status" value="1"/>
</dbReference>
<dbReference type="GO" id="GO:0072673">
    <property type="term" value="P:lamellipodium morphogenesis"/>
    <property type="evidence" value="ECO:0007669"/>
    <property type="project" value="TreeGrafter"/>
</dbReference>
<comment type="subcellular location">
    <subcellularLocation>
        <location evidence="1">Cytoplasm</location>
    </subcellularLocation>
</comment>
<dbReference type="GO" id="GO:0030027">
    <property type="term" value="C:lamellipodium"/>
    <property type="evidence" value="ECO:0007669"/>
    <property type="project" value="TreeGrafter"/>
</dbReference>
<dbReference type="GO" id="GO:0016887">
    <property type="term" value="F:ATP hydrolysis activity"/>
    <property type="evidence" value="ECO:0007669"/>
    <property type="project" value="TreeGrafter"/>
</dbReference>
<evidence type="ECO:0000259" key="9">
    <source>
        <dbReference type="PROSITE" id="PS50200"/>
    </source>
</evidence>
<dbReference type="Gene3D" id="3.10.20.90">
    <property type="entry name" value="Phosphatidylinositol 3-kinase Catalytic Subunit, Chain A, domain 1"/>
    <property type="match status" value="1"/>
</dbReference>
<dbReference type="AlphaFoldDB" id="A0A4Z2C2G4"/>
<sequence length="268" mass="29986">MSTTDGVGVPKLDRNPRVVQIHPRVSQNTAAYCPLQISSGDTARTVIRNALVTLGLDDSRTYSLLEVRDSGQEERPLEPSDCLLERVRLWPPETQRWHPETQGYYFVLQQTDSGAPEDGDRIDDYDDLCSLQAVSEASILEALCQRFYRLKIYTYAGNILIAINPNKFLPVYYNPKYIKMYEKQPLGKLSPHIFAVADAAFRAMLDNQVNQCIVMHGDSGSGKTESSSYLIHCLTALSEKTCSVGLKRTILGAVPGATGLWQRKNVRE</sequence>
<dbReference type="Proteomes" id="UP000516260">
    <property type="component" value="Chromosome 15"/>
</dbReference>
<dbReference type="GO" id="GO:0005884">
    <property type="term" value="C:actin filament"/>
    <property type="evidence" value="ECO:0007669"/>
    <property type="project" value="TreeGrafter"/>
</dbReference>
<organism evidence="11 12">
    <name type="scientific">Takifugu bimaculatus</name>
    <dbReference type="NCBI Taxonomy" id="433685"/>
    <lineage>
        <taxon>Eukaryota</taxon>
        <taxon>Metazoa</taxon>
        <taxon>Chordata</taxon>
        <taxon>Craniata</taxon>
        <taxon>Vertebrata</taxon>
        <taxon>Euteleostomi</taxon>
        <taxon>Actinopterygii</taxon>
        <taxon>Neopterygii</taxon>
        <taxon>Teleostei</taxon>
        <taxon>Neoteleostei</taxon>
        <taxon>Acanthomorphata</taxon>
        <taxon>Eupercaria</taxon>
        <taxon>Tetraodontiformes</taxon>
        <taxon>Tetradontoidea</taxon>
        <taxon>Tetraodontidae</taxon>
        <taxon>Takifugu</taxon>
    </lineage>
</organism>
<evidence type="ECO:0000256" key="5">
    <source>
        <dbReference type="ARBA" id="ARBA00023054"/>
    </source>
</evidence>
<feature type="binding site" evidence="8">
    <location>
        <begin position="217"/>
        <end position="224"/>
    </location>
    <ligand>
        <name>ATP</name>
        <dbReference type="ChEBI" id="CHEBI:30616"/>
    </ligand>
</feature>
<comment type="similarity">
    <text evidence="8">Belongs to the TRAFAC class myosin-kinesin ATPase superfamily. Myosin family.</text>
</comment>
<keyword evidence="3 8" id="KW-0547">Nucleotide-binding</keyword>
<dbReference type="InterPro" id="IPR036961">
    <property type="entry name" value="Kinesin_motor_dom_sf"/>
</dbReference>
<feature type="domain" description="Ras-associating" evidence="9">
    <location>
        <begin position="15"/>
        <end position="113"/>
    </location>
</feature>